<accession>A0A1J7GL61</accession>
<dbReference type="Proteomes" id="UP000188354">
    <property type="component" value="Chromosome LG11"/>
</dbReference>
<feature type="compositionally biased region" description="Basic and acidic residues" evidence="1">
    <location>
        <begin position="9"/>
        <end position="24"/>
    </location>
</feature>
<proteinExistence type="predicted"/>
<name>A0A1J7GL61_LUPAN</name>
<organism evidence="2 3">
    <name type="scientific">Lupinus angustifolius</name>
    <name type="common">Narrow-leaved blue lupine</name>
    <dbReference type="NCBI Taxonomy" id="3871"/>
    <lineage>
        <taxon>Eukaryota</taxon>
        <taxon>Viridiplantae</taxon>
        <taxon>Streptophyta</taxon>
        <taxon>Embryophyta</taxon>
        <taxon>Tracheophyta</taxon>
        <taxon>Spermatophyta</taxon>
        <taxon>Magnoliopsida</taxon>
        <taxon>eudicotyledons</taxon>
        <taxon>Gunneridae</taxon>
        <taxon>Pentapetalae</taxon>
        <taxon>rosids</taxon>
        <taxon>fabids</taxon>
        <taxon>Fabales</taxon>
        <taxon>Fabaceae</taxon>
        <taxon>Papilionoideae</taxon>
        <taxon>50 kb inversion clade</taxon>
        <taxon>genistoids sensu lato</taxon>
        <taxon>core genistoids</taxon>
        <taxon>Genisteae</taxon>
        <taxon>Lupinus</taxon>
    </lineage>
</organism>
<feature type="compositionally biased region" description="Polar residues" evidence="1">
    <location>
        <begin position="66"/>
        <end position="77"/>
    </location>
</feature>
<feature type="region of interest" description="Disordered" evidence="1">
    <location>
        <begin position="1"/>
        <end position="89"/>
    </location>
</feature>
<reference evidence="2 3" key="1">
    <citation type="journal article" date="2017" name="Plant Biotechnol. J.">
        <title>A comprehensive draft genome sequence for lupin (Lupinus angustifolius), an emerging health food: insights into plant-microbe interactions and legume evolution.</title>
        <authorList>
            <person name="Hane J.K."/>
            <person name="Ming Y."/>
            <person name="Kamphuis L.G."/>
            <person name="Nelson M.N."/>
            <person name="Garg G."/>
            <person name="Atkins C.A."/>
            <person name="Bayer P.E."/>
            <person name="Bravo A."/>
            <person name="Bringans S."/>
            <person name="Cannon S."/>
            <person name="Edwards D."/>
            <person name="Foley R."/>
            <person name="Gao L.L."/>
            <person name="Harrison M.J."/>
            <person name="Huang W."/>
            <person name="Hurgobin B."/>
            <person name="Li S."/>
            <person name="Liu C.W."/>
            <person name="McGrath A."/>
            <person name="Morahan G."/>
            <person name="Murray J."/>
            <person name="Weller J."/>
            <person name="Jian J."/>
            <person name="Singh K.B."/>
        </authorList>
    </citation>
    <scope>NUCLEOTIDE SEQUENCE [LARGE SCALE GENOMIC DNA]</scope>
    <source>
        <strain evidence="3">cv. Tanjil</strain>
        <tissue evidence="2">Whole plant</tissue>
    </source>
</reference>
<evidence type="ECO:0000313" key="3">
    <source>
        <dbReference type="Proteomes" id="UP000188354"/>
    </source>
</evidence>
<gene>
    <name evidence="2" type="ORF">TanjilG_17713</name>
</gene>
<keyword evidence="3" id="KW-1185">Reference proteome</keyword>
<evidence type="ECO:0000256" key="1">
    <source>
        <dbReference type="SAM" id="MobiDB-lite"/>
    </source>
</evidence>
<evidence type="ECO:0000313" key="2">
    <source>
        <dbReference type="EMBL" id="OIW01156.1"/>
    </source>
</evidence>
<protein>
    <submittedName>
        <fullName evidence="2">Uncharacterized protein</fullName>
    </submittedName>
</protein>
<sequence length="107" mass="11833">MQHGLGYEPSRHGGEMEGSGRPRQNEPIGYRGEMGGSSRPRQHYCPVHSRRHHSPVSSSSGFVPARNSSPPAMQSGANGHVRNKPGSRKPHRIFIKKVIEKIILPCF</sequence>
<dbReference type="Gramene" id="OIW01156">
    <property type="protein sequence ID" value="OIW01156"/>
    <property type="gene ID" value="TanjilG_17713"/>
</dbReference>
<dbReference type="AlphaFoldDB" id="A0A1J7GL61"/>
<dbReference type="EMBL" id="CM007371">
    <property type="protein sequence ID" value="OIW01156.1"/>
    <property type="molecule type" value="Genomic_DNA"/>
</dbReference>